<keyword evidence="2" id="KW-0813">Transport</keyword>
<feature type="transmembrane region" description="Helical" evidence="9">
    <location>
        <begin position="381"/>
        <end position="398"/>
    </location>
</feature>
<dbReference type="EMBL" id="CP104215">
    <property type="protein sequence ID" value="UWX73726.1"/>
    <property type="molecule type" value="Genomic_DNA"/>
</dbReference>
<dbReference type="GO" id="GO:0005886">
    <property type="term" value="C:plasma membrane"/>
    <property type="evidence" value="ECO:0007669"/>
    <property type="project" value="UniProtKB-SubCell"/>
</dbReference>
<keyword evidence="5 9" id="KW-0812">Transmembrane</keyword>
<keyword evidence="8 9" id="KW-0472">Membrane</keyword>
<feature type="transmembrane region" description="Helical" evidence="9">
    <location>
        <begin position="96"/>
        <end position="120"/>
    </location>
</feature>
<keyword evidence="7" id="KW-0406">Ion transport</keyword>
<evidence type="ECO:0000256" key="2">
    <source>
        <dbReference type="ARBA" id="ARBA00022448"/>
    </source>
</evidence>
<evidence type="ECO:0000256" key="4">
    <source>
        <dbReference type="ARBA" id="ARBA00022475"/>
    </source>
</evidence>
<dbReference type="RefSeq" id="WP_105853284.1">
    <property type="nucleotide sequence ID" value="NZ_CADETG010000002.1"/>
</dbReference>
<proteinExistence type="predicted"/>
<reference evidence="11" key="1">
    <citation type="submission" date="2022-09" db="EMBL/GenBank/DDBJ databases">
        <title>Genomic of Burkholderia gladioli.</title>
        <authorList>
            <person name="Wu H."/>
        </authorList>
    </citation>
    <scope>NUCLEOTIDE SEQUENCE</scope>
    <source>
        <strain evidence="11">ZN-S4</strain>
    </source>
</reference>
<dbReference type="GO" id="GO:0015297">
    <property type="term" value="F:antiporter activity"/>
    <property type="evidence" value="ECO:0007669"/>
    <property type="project" value="UniProtKB-KW"/>
</dbReference>
<sequence length="444" mass="46348">MLHETLWYLLVGGVLIAVGVLGSALHRLPCSTAMIYLAVGAALGPAGLGMMDLDLGRDAKLLRQITEVALLVSLFAIGLRLRVAALDRLWLLPVRLGFVAMIVTVPLLAAVAMPLLGLAWGPALLLAAMLAPTDPVLAHDVQVRNPGDVDLVRFALSGEGGLNDGISLPFVLAGLALCGHAGLIGGASPASLHYALEVAWGIGGALAIGAALGWLTLRGVTWLRTHHSQALGLEGFFALGLIVVAFGLAQLAHGFGFLSAFAAGVAMRRVEHRASGPSAPREVIGTIDSTDVGATAQDPQRAHAYMAESVLGFTIELERIAEVVVMTMIGSLLPGLLPGLLTARGWWPMLAVAAALMLLIRPLAVAVSLAGSPTSPTQRRLVGWFGIRGIGSFYYLLFALEYAPAAARPLAPVVLAIIALSVVAHGISATPLMNRYHRHSQAKD</sequence>
<feature type="transmembrane region" description="Helical" evidence="9">
    <location>
        <begin position="346"/>
        <end position="369"/>
    </location>
</feature>
<name>A0AB38U184_BURGA</name>
<dbReference type="PANTHER" id="PTHR32507">
    <property type="entry name" value="NA(+)/H(+) ANTIPORTER 1"/>
    <property type="match status" value="1"/>
</dbReference>
<evidence type="ECO:0000256" key="7">
    <source>
        <dbReference type="ARBA" id="ARBA00023065"/>
    </source>
</evidence>
<feature type="transmembrane region" description="Helical" evidence="9">
    <location>
        <begin position="237"/>
        <end position="263"/>
    </location>
</feature>
<protein>
    <submittedName>
        <fullName evidence="11">Cation:proton antiporter</fullName>
    </submittedName>
</protein>
<accession>A0AB38U184</accession>
<feature type="transmembrane region" description="Helical" evidence="9">
    <location>
        <begin position="320"/>
        <end position="340"/>
    </location>
</feature>
<dbReference type="Gene3D" id="1.20.1530.20">
    <property type="match status" value="1"/>
</dbReference>
<evidence type="ECO:0000256" key="5">
    <source>
        <dbReference type="ARBA" id="ARBA00022692"/>
    </source>
</evidence>
<evidence type="ECO:0000259" key="10">
    <source>
        <dbReference type="Pfam" id="PF00999"/>
    </source>
</evidence>
<evidence type="ECO:0000313" key="12">
    <source>
        <dbReference type="Proteomes" id="UP001059745"/>
    </source>
</evidence>
<evidence type="ECO:0000313" key="11">
    <source>
        <dbReference type="EMBL" id="UWX73726.1"/>
    </source>
</evidence>
<dbReference type="InterPro" id="IPR038770">
    <property type="entry name" value="Na+/solute_symporter_sf"/>
</dbReference>
<keyword evidence="6 9" id="KW-1133">Transmembrane helix</keyword>
<feature type="transmembrane region" description="Helical" evidence="9">
    <location>
        <begin position="33"/>
        <end position="53"/>
    </location>
</feature>
<feature type="transmembrane region" description="Helical" evidence="9">
    <location>
        <begin position="198"/>
        <end position="217"/>
    </location>
</feature>
<evidence type="ECO:0000256" key="8">
    <source>
        <dbReference type="ARBA" id="ARBA00023136"/>
    </source>
</evidence>
<dbReference type="GO" id="GO:1902600">
    <property type="term" value="P:proton transmembrane transport"/>
    <property type="evidence" value="ECO:0007669"/>
    <property type="project" value="InterPro"/>
</dbReference>
<feature type="transmembrane region" description="Helical" evidence="9">
    <location>
        <begin position="410"/>
        <end position="433"/>
    </location>
</feature>
<evidence type="ECO:0000256" key="9">
    <source>
        <dbReference type="SAM" id="Phobius"/>
    </source>
</evidence>
<keyword evidence="3" id="KW-0050">Antiport</keyword>
<feature type="transmembrane region" description="Helical" evidence="9">
    <location>
        <begin position="166"/>
        <end position="186"/>
    </location>
</feature>
<keyword evidence="4" id="KW-1003">Cell membrane</keyword>
<feature type="domain" description="Cation/H+ exchanger transmembrane" evidence="10">
    <location>
        <begin position="16"/>
        <end position="434"/>
    </location>
</feature>
<dbReference type="PANTHER" id="PTHR32507:SF8">
    <property type="entry name" value="CNH1P"/>
    <property type="match status" value="1"/>
</dbReference>
<feature type="transmembrane region" description="Helical" evidence="9">
    <location>
        <begin position="65"/>
        <end position="84"/>
    </location>
</feature>
<evidence type="ECO:0000256" key="3">
    <source>
        <dbReference type="ARBA" id="ARBA00022449"/>
    </source>
</evidence>
<comment type="subcellular location">
    <subcellularLocation>
        <location evidence="1">Cell membrane</location>
        <topology evidence="1">Multi-pass membrane protein</topology>
    </subcellularLocation>
</comment>
<organism evidence="11 12">
    <name type="scientific">Burkholderia gladioli</name>
    <name type="common">Pseudomonas marginata</name>
    <name type="synonym">Phytomonas marginata</name>
    <dbReference type="NCBI Taxonomy" id="28095"/>
    <lineage>
        <taxon>Bacteria</taxon>
        <taxon>Pseudomonadati</taxon>
        <taxon>Pseudomonadota</taxon>
        <taxon>Betaproteobacteria</taxon>
        <taxon>Burkholderiales</taxon>
        <taxon>Burkholderiaceae</taxon>
        <taxon>Burkholderia</taxon>
    </lineage>
</organism>
<evidence type="ECO:0000256" key="1">
    <source>
        <dbReference type="ARBA" id="ARBA00004651"/>
    </source>
</evidence>
<dbReference type="Proteomes" id="UP001059745">
    <property type="component" value="Chromosome 2"/>
</dbReference>
<dbReference type="AlphaFoldDB" id="A0AB38U184"/>
<dbReference type="Pfam" id="PF00999">
    <property type="entry name" value="Na_H_Exchanger"/>
    <property type="match status" value="1"/>
</dbReference>
<gene>
    <name evidence="11" type="ORF">NYZ96_19445</name>
</gene>
<feature type="transmembrane region" description="Helical" evidence="9">
    <location>
        <begin position="6"/>
        <end position="26"/>
    </location>
</feature>
<dbReference type="InterPro" id="IPR006153">
    <property type="entry name" value="Cation/H_exchanger_TM"/>
</dbReference>
<evidence type="ECO:0000256" key="6">
    <source>
        <dbReference type="ARBA" id="ARBA00022989"/>
    </source>
</evidence>